<dbReference type="GO" id="GO:0003677">
    <property type="term" value="F:DNA binding"/>
    <property type="evidence" value="ECO:0007669"/>
    <property type="project" value="UniProtKB-KW"/>
</dbReference>
<dbReference type="InterPro" id="IPR014001">
    <property type="entry name" value="Helicase_ATP-bd"/>
</dbReference>
<dbReference type="Proteomes" id="UP000627715">
    <property type="component" value="Unassembled WGS sequence"/>
</dbReference>
<dbReference type="SUPFAM" id="SSF52540">
    <property type="entry name" value="P-loop containing nucleoside triphosphate hydrolases"/>
    <property type="match status" value="2"/>
</dbReference>
<dbReference type="GO" id="GO:0005524">
    <property type="term" value="F:ATP binding"/>
    <property type="evidence" value="ECO:0007669"/>
    <property type="project" value="UniProtKB-KW"/>
</dbReference>
<dbReference type="RefSeq" id="WP_068810520.1">
    <property type="nucleotide sequence ID" value="NZ_BMIY01000013.1"/>
</dbReference>
<evidence type="ECO:0000313" key="4">
    <source>
        <dbReference type="Proteomes" id="UP000627715"/>
    </source>
</evidence>
<feature type="region of interest" description="Disordered" evidence="1">
    <location>
        <begin position="557"/>
        <end position="604"/>
    </location>
</feature>
<dbReference type="CDD" id="cd18032">
    <property type="entry name" value="DEXHc_RE_I_III_res"/>
    <property type="match status" value="1"/>
</dbReference>
<comment type="caution">
    <text evidence="3">The sequence shown here is derived from an EMBL/GenBank/DDBJ whole genome shotgun (WGS) entry which is preliminary data.</text>
</comment>
<protein>
    <submittedName>
        <fullName evidence="3">DEAD/DEAH box helicase</fullName>
    </submittedName>
</protein>
<keyword evidence="3" id="KW-0378">Hydrolase</keyword>
<keyword evidence="3" id="KW-0067">ATP-binding</keyword>
<name>A0A916VKL3_9GAMM</name>
<dbReference type="Pfam" id="PF08463">
    <property type="entry name" value="EcoEI_R_C"/>
    <property type="match status" value="1"/>
</dbReference>
<accession>A0A916VKL3</accession>
<feature type="domain" description="Helicase ATP-binding" evidence="2">
    <location>
        <begin position="178"/>
        <end position="338"/>
    </location>
</feature>
<dbReference type="PANTHER" id="PTHR47396">
    <property type="entry name" value="TYPE I RESTRICTION ENZYME ECOKI R PROTEIN"/>
    <property type="match status" value="1"/>
</dbReference>
<evidence type="ECO:0000313" key="3">
    <source>
        <dbReference type="EMBL" id="GFZ82264.1"/>
    </source>
</evidence>
<feature type="compositionally biased region" description="Acidic residues" evidence="1">
    <location>
        <begin position="561"/>
        <end position="574"/>
    </location>
</feature>
<dbReference type="AlphaFoldDB" id="A0A916VKL3"/>
<reference evidence="3" key="1">
    <citation type="journal article" date="2014" name="Int. J. Syst. Evol. Microbiol.">
        <title>Complete genome sequence of Corynebacterium casei LMG S-19264T (=DSM 44701T), isolated from a smear-ripened cheese.</title>
        <authorList>
            <consortium name="US DOE Joint Genome Institute (JGI-PGF)"/>
            <person name="Walter F."/>
            <person name="Albersmeier A."/>
            <person name="Kalinowski J."/>
            <person name="Ruckert C."/>
        </authorList>
    </citation>
    <scope>NUCLEOTIDE SEQUENCE</scope>
    <source>
        <strain evidence="3">CGMCC 1.15425</strain>
    </source>
</reference>
<dbReference type="InterPro" id="IPR027417">
    <property type="entry name" value="P-loop_NTPase"/>
</dbReference>
<reference evidence="3" key="2">
    <citation type="submission" date="2020-09" db="EMBL/GenBank/DDBJ databases">
        <authorList>
            <person name="Sun Q."/>
            <person name="Zhou Y."/>
        </authorList>
    </citation>
    <scope>NUCLEOTIDE SEQUENCE</scope>
    <source>
        <strain evidence="3">CGMCC 1.15425</strain>
    </source>
</reference>
<dbReference type="GO" id="GO:0009307">
    <property type="term" value="P:DNA restriction-modification system"/>
    <property type="evidence" value="ECO:0007669"/>
    <property type="project" value="UniProtKB-KW"/>
</dbReference>
<dbReference type="PROSITE" id="PS51192">
    <property type="entry name" value="HELICASE_ATP_BIND_1"/>
    <property type="match status" value="1"/>
</dbReference>
<dbReference type="GO" id="GO:0004386">
    <property type="term" value="F:helicase activity"/>
    <property type="evidence" value="ECO:0007669"/>
    <property type="project" value="UniProtKB-KW"/>
</dbReference>
<dbReference type="OrthoDB" id="9804086at2"/>
<keyword evidence="3" id="KW-0547">Nucleotide-binding</keyword>
<evidence type="ECO:0000259" key="2">
    <source>
        <dbReference type="PROSITE" id="PS51192"/>
    </source>
</evidence>
<dbReference type="Gene3D" id="3.40.50.300">
    <property type="entry name" value="P-loop containing nucleotide triphosphate hydrolases"/>
    <property type="match status" value="2"/>
</dbReference>
<dbReference type="NCBIfam" id="NF046051">
    <property type="entry name" value="restrict_EcoAI"/>
    <property type="match status" value="1"/>
</dbReference>
<dbReference type="GO" id="GO:0009035">
    <property type="term" value="F:type I site-specific deoxyribonuclease activity"/>
    <property type="evidence" value="ECO:0007669"/>
    <property type="project" value="UniProtKB-EC"/>
</dbReference>
<dbReference type="CDD" id="cd18799">
    <property type="entry name" value="SF2_C_EcoAI-like"/>
    <property type="match status" value="1"/>
</dbReference>
<dbReference type="SMART" id="SM00487">
    <property type="entry name" value="DEXDc"/>
    <property type="match status" value="1"/>
</dbReference>
<dbReference type="Pfam" id="PF04851">
    <property type="entry name" value="ResIII"/>
    <property type="match status" value="1"/>
</dbReference>
<dbReference type="EMBL" id="BMIY01000013">
    <property type="protein sequence ID" value="GFZ82264.1"/>
    <property type="molecule type" value="Genomic_DNA"/>
</dbReference>
<organism evidence="3 4">
    <name type="scientific">Pseudohongiella nitratireducens</name>
    <dbReference type="NCBI Taxonomy" id="1768907"/>
    <lineage>
        <taxon>Bacteria</taxon>
        <taxon>Pseudomonadati</taxon>
        <taxon>Pseudomonadota</taxon>
        <taxon>Gammaproteobacteria</taxon>
        <taxon>Pseudomonadales</taxon>
        <taxon>Pseudohongiellaceae</taxon>
        <taxon>Pseudohongiella</taxon>
    </lineage>
</organism>
<dbReference type="InterPro" id="IPR013670">
    <property type="entry name" value="EcoEI_R_C_dom"/>
</dbReference>
<dbReference type="Pfam" id="PF04313">
    <property type="entry name" value="HSDR_N"/>
    <property type="match status" value="1"/>
</dbReference>
<evidence type="ECO:0000256" key="1">
    <source>
        <dbReference type="SAM" id="MobiDB-lite"/>
    </source>
</evidence>
<sequence length="814" mass="92364">MDKKQFSETDIISKFILPAVEDAGWDKMTQIRQEVKLRDGKVIVRGQMGMRKTVKAADIALYHKPNFPLAVIEAKANKHEVGKGMQQGLDYARLLDVPFVFASNGDGFIFHDKTNPDALEIEISLQDFPSPETLWHKFCAYKGYTDAQLPIIQQPYYDDGSGKSPRYYQLQAINKTIEAVSSGQDRVLLVMATGTGKTYTAFQIIWRLWKARQKKRILFLADRNVLVDQTRINDFQPFGEAMTKITKRTVDPAYEVHLALYQALTGPEEHQKAYKQVDPDFFDLIVIDECHRGSAAEDSAWREILEYFSAATQIGLTATPKETEAVSNTDYFGDPVYTYSLKEGIEDGFLAPYKVVRVDIDIDVEGWRPTKGQTDKQGEVIKDRIYNQKDFDRTMVIDERTELVAETITNYLKRTDPMAKTIVFCNDIDHAERMRRALVNLSPEQVAKDDKYVMKITGDDATGKAQLDNFINPKKAYPVIATTSELMTTGVDAKTCKLVVLDQNIQSMTKFKQIIGRGTRIDDRYNKLWFTILDFKKATELFADERFDGVPEKILVTNPDEINDPDNTDIEDALNDPTNLNEDDYPADETGNTGEISEGEWPDYGADQTVVGGPIEDGEGSEYIKYHVSGVTVKKLDERVQYYDADGKLVTESFKDYTRKAVQQQFASLDEFINKWNTADRKQAVMDELAEQGVIWEALREDVGRDLDAFDLICHVAFDQPPLTRQERANNVKKRNYFGQYSGTARAVLEALLEKYADAGIPEIESMNVLKVQPINQYGSPLEIVKQGFGGKPKYQEAVADLERQLYQDDNKSA</sequence>
<dbReference type="GO" id="GO:0005829">
    <property type="term" value="C:cytosol"/>
    <property type="evidence" value="ECO:0007669"/>
    <property type="project" value="TreeGrafter"/>
</dbReference>
<proteinExistence type="predicted"/>
<dbReference type="InterPro" id="IPR007409">
    <property type="entry name" value="Restrct_endonuc_type1_HsdR_N"/>
</dbReference>
<dbReference type="InterPro" id="IPR006935">
    <property type="entry name" value="Helicase/UvrB_N"/>
</dbReference>
<keyword evidence="3" id="KW-0347">Helicase</keyword>
<dbReference type="InterPro" id="IPR050742">
    <property type="entry name" value="Helicase_Restrict-Modif_Enz"/>
</dbReference>
<dbReference type="PANTHER" id="PTHR47396:SF1">
    <property type="entry name" value="ATP-DEPENDENT HELICASE IRC3-RELATED"/>
    <property type="match status" value="1"/>
</dbReference>
<dbReference type="Gene3D" id="3.90.1570.30">
    <property type="match status" value="1"/>
</dbReference>
<keyword evidence="4" id="KW-1185">Reference proteome</keyword>
<gene>
    <name evidence="3" type="ORF">GCM10011403_27040</name>
</gene>